<dbReference type="InterPro" id="IPR017646">
    <property type="entry name" value="Dnd_assoc_2"/>
</dbReference>
<dbReference type="EMBL" id="JAWJAY010000001">
    <property type="protein sequence ID" value="MDV2884690.1"/>
    <property type="molecule type" value="Genomic_DNA"/>
</dbReference>
<evidence type="ECO:0000256" key="1">
    <source>
        <dbReference type="SAM" id="MobiDB-lite"/>
    </source>
</evidence>
<accession>A0AAJ2NMQ5</accession>
<dbReference type="Pfam" id="PF01935">
    <property type="entry name" value="DUF87"/>
    <property type="match status" value="1"/>
</dbReference>
<dbReference type="InterPro" id="IPR027417">
    <property type="entry name" value="P-loop_NTPase"/>
</dbReference>
<feature type="domain" description="Helicase HerA central" evidence="2">
    <location>
        <begin position="1367"/>
        <end position="1571"/>
    </location>
</feature>
<proteinExistence type="predicted"/>
<dbReference type="InterPro" id="IPR002789">
    <property type="entry name" value="HerA_central"/>
</dbReference>
<dbReference type="InterPro" id="IPR051162">
    <property type="entry name" value="T4SS_component"/>
</dbReference>
<dbReference type="PANTHER" id="PTHR30121:SF11">
    <property type="entry name" value="AAA+ ATPASE DOMAIN-CONTAINING PROTEIN"/>
    <property type="match status" value="1"/>
</dbReference>
<dbReference type="RefSeq" id="WP_323466147.1">
    <property type="nucleotide sequence ID" value="NZ_CP144224.1"/>
</dbReference>
<dbReference type="Proteomes" id="UP001285636">
    <property type="component" value="Unassembled WGS sequence"/>
</dbReference>
<evidence type="ECO:0000259" key="2">
    <source>
        <dbReference type="Pfam" id="PF01935"/>
    </source>
</evidence>
<feature type="region of interest" description="Disordered" evidence="1">
    <location>
        <begin position="1301"/>
        <end position="1335"/>
    </location>
</feature>
<dbReference type="NCBIfam" id="TIGR03237">
    <property type="entry name" value="dnd_assoc_2"/>
    <property type="match status" value="1"/>
</dbReference>
<protein>
    <submittedName>
        <fullName evidence="3">DNA phosphorothioation-dependent restriction protein DptH</fullName>
    </submittedName>
</protein>
<evidence type="ECO:0000313" key="4">
    <source>
        <dbReference type="Proteomes" id="UP001285636"/>
    </source>
</evidence>
<organism evidence="3 4">
    <name type="scientific">Alkalihalophilus pseudofirmus</name>
    <name type="common">Bacillus pseudofirmus</name>
    <dbReference type="NCBI Taxonomy" id="79885"/>
    <lineage>
        <taxon>Bacteria</taxon>
        <taxon>Bacillati</taxon>
        <taxon>Bacillota</taxon>
        <taxon>Bacilli</taxon>
        <taxon>Bacillales</taxon>
        <taxon>Bacillaceae</taxon>
        <taxon>Alkalihalophilus</taxon>
    </lineage>
</organism>
<dbReference type="PANTHER" id="PTHR30121">
    <property type="entry name" value="UNCHARACTERIZED PROTEIN YJGR-RELATED"/>
    <property type="match status" value="1"/>
</dbReference>
<comment type="caution">
    <text evidence="3">The sequence shown here is derived from an EMBL/GenBank/DDBJ whole genome shotgun (WGS) entry which is preliminary data.</text>
</comment>
<reference evidence="3" key="1">
    <citation type="submission" date="2023-10" db="EMBL/GenBank/DDBJ databases">
        <title>Screening of Alkalihalophilus pseudofirmusBZ-TG-HK211 and Its Alleviation of Salt Stress on Rapeseed Growth.</title>
        <authorList>
            <person name="Zhao B."/>
            <person name="Guo T."/>
        </authorList>
    </citation>
    <scope>NUCLEOTIDE SEQUENCE</scope>
    <source>
        <strain evidence="3">BZ-TG-HK211</strain>
    </source>
</reference>
<sequence length="1714" mass="197179">MSNQFYKYVSEILVDYFADYNPSNGDRYYLQLDNHDEVLHLVESLLNSSFAHPFTFKHSLGEEYKTFYIELKGLKLVIAYTSPEVKPDFLVTLRNQVGEQEGSWNNTALLSIVSEQLDSIQGGSSDLQKEGMPLHPNSLFKRLKNEIENSVLSKNEQIILMDNLKHLMEDHALLQVTLLDFEDIFSVLSKGSLEDKDYNSFGLFKDEDISSYTGSKLKDRLARNRELFDYVKKAHDFGSLEDDLDKQFTSRGIQELKNENWNEVPFQNVLRSAEEKINETKNTKVTLKDLHVVEKLVYWDKPASDTAAGRRKKHMVIFNPSKKEEIEVNISYEIIGGENKSLSKDYFTISKSVLVSLEVKRLSASIKINALKDSPTFVRVNYKHEGKASLGNEFHIAVLPFEESIINEIKTRYSVNVKKQCLELESDVDELIFGQGIGYEEIDISQSNENFKLPLDTKVKITPQADAFDENDCLIFNIEYEGCFFPILMKNNLPESVPITAMRLWRMKRELGKSFQKDKNRLLIGNREYYIHSEYKQFLEWEEFWVQEGVYAATLDAEEILPERIELDEDLREAYSRYIQYFRIHKTTPTLAFIDENYKERALVYIKQYLHQIKLFEEGKAPGSKGRNLLQLGMLKSGKDIYLTPFHPLVIVYQLLITEELRNEEIDSSILNRLKPDALLPFLYHNKDQLYKPDNQSAALEWIIYKPVKEVTVSDASQYLGKVVQDKINQFEEHFDFLFINESKAPLKLNVVNITNDKEVLVGIVNWLIKRINKEGYEQVKPVEVTIYQEKIQQSAFDQFSRLEDSDSIKEYLNGVSFKSTKYDENDLIRFIRENLFYYKQKITKEYKYAHISFYKMQSQENYAIQKMSDMKTGISLSGLVTTVPSMKGEEDFRSGFGIKGAEIQSSLLLETAYYTNELAANMKNDGSDTYLKGVSIVSRTVNEDEETLEKIFKSSYWITFIDPSVDLSFFQNYNQNLVVIHYNDQYTSSSRYDAITVTDKSEQFNHVIKEYLNSKGVESDQESVNNTIQAFNTFNGEWLLRIVGSKGHFTREKLSIISAIKYSLSYFEHRNILWVPVSLEEILRVAGAVHLNRKDGIFTAKNLNVKGSHSDDLLLIGMERSDEGLKLHYYPVEVKIGINSAQVFEKARTQIKNTRKLFDSYLQKNINGTTSFQNIFYRNFFAQLFISNATRLEQGGFWSEKNYSLTDGEVQCLLNDNYEVSTELKTLVGEGAILSFQKDAYHRTAALEDNVMLLNLTEEDGFRGITEPIQHLVDRIKEGKTDFEKEKLLDFNYKFKREHEHKNVAEPPDESGYNIGSKTPNKTGETEEAASLKLTSKPPKLEDIRILIGKAENSTKDIYWEYGNKGLANRHLLISGKSGQGKTYFMQCLLLEKAKNGLSSIVIDYTEGFLPNQLETEFTEALGDNLKQQIVYTDKFPINPFKKNERDIGGLTLPESETDVAERIKSVFSSVYSTLGIQQLNAIYEATLAGVQKYGESMDLEKLKVELEEDGSSYAKTALSQIRSLIDRNPFEPLNPLDWNEIINAKGTVFVIQLTGYPRDVQLMITEFILWDLWSYSVRNGNKNIPMPVVMDEAQNLDHTEKSPSARVLTEGRKFGWSAWYATQFLKSQLDADELARLQNASQKIYFSPPEQEISTIASSLAQNPTEKKEWENKLSNLKKGQCIVHGPTLDQKGELTKPIVTIVNITALHERK</sequence>
<feature type="compositionally biased region" description="Polar residues" evidence="1">
    <location>
        <begin position="1315"/>
        <end position="1324"/>
    </location>
</feature>
<gene>
    <name evidence="3" type="primary">dptH</name>
    <name evidence="3" type="ORF">RYX45_05835</name>
</gene>
<evidence type="ECO:0000313" key="3">
    <source>
        <dbReference type="EMBL" id="MDV2884690.1"/>
    </source>
</evidence>
<name>A0AAJ2NMQ5_ALKPS</name>
<dbReference type="SUPFAM" id="SSF52540">
    <property type="entry name" value="P-loop containing nucleoside triphosphate hydrolases"/>
    <property type="match status" value="1"/>
</dbReference>
<dbReference type="Gene3D" id="3.40.50.300">
    <property type="entry name" value="P-loop containing nucleotide triphosphate hydrolases"/>
    <property type="match status" value="2"/>
</dbReference>